<protein>
    <submittedName>
        <fullName evidence="1">Uncharacterized protein</fullName>
    </submittedName>
</protein>
<evidence type="ECO:0000313" key="1">
    <source>
        <dbReference type="EMBL" id="DAE29977.1"/>
    </source>
</evidence>
<organism evidence="1">
    <name type="scientific">virus sp. ctE0n6</name>
    <dbReference type="NCBI Taxonomy" id="2827985"/>
    <lineage>
        <taxon>Viruses</taxon>
    </lineage>
</organism>
<reference evidence="1" key="1">
    <citation type="journal article" date="2021" name="Proc. Natl. Acad. Sci. U.S.A.">
        <title>A Catalog of Tens of Thousands of Viruses from Human Metagenomes Reveals Hidden Associations with Chronic Diseases.</title>
        <authorList>
            <person name="Tisza M.J."/>
            <person name="Buck C.B."/>
        </authorList>
    </citation>
    <scope>NUCLEOTIDE SEQUENCE</scope>
    <source>
        <strain evidence="1">CtE0n6</strain>
    </source>
</reference>
<proteinExistence type="predicted"/>
<accession>A0A8S5RFW9</accession>
<dbReference type="EMBL" id="BK059101">
    <property type="protein sequence ID" value="DAE29977.1"/>
    <property type="molecule type" value="Genomic_DNA"/>
</dbReference>
<name>A0A8S5RFW9_9VIRU</name>
<sequence length="81" mass="9519">MMSLVMKFSPTSTKNPKCYRKCYRKNPYFKPLIVYFTNLKFTNNSKICTIYTLKTLINTRFISSNTSSNQISSIMIFNKSH</sequence>